<dbReference type="Proteomes" id="UP001203852">
    <property type="component" value="Unassembled WGS sequence"/>
</dbReference>
<dbReference type="PROSITE" id="PS50048">
    <property type="entry name" value="ZN2_CY6_FUNGAL_2"/>
    <property type="match status" value="1"/>
</dbReference>
<dbReference type="CDD" id="cd00067">
    <property type="entry name" value="GAL4"/>
    <property type="match status" value="1"/>
</dbReference>
<evidence type="ECO:0000256" key="3">
    <source>
        <dbReference type="ARBA" id="ARBA00023163"/>
    </source>
</evidence>
<evidence type="ECO:0000256" key="1">
    <source>
        <dbReference type="ARBA" id="ARBA00023015"/>
    </source>
</evidence>
<dbReference type="GO" id="GO:0003677">
    <property type="term" value="F:DNA binding"/>
    <property type="evidence" value="ECO:0007669"/>
    <property type="project" value="UniProtKB-KW"/>
</dbReference>
<dbReference type="Pfam" id="PF00172">
    <property type="entry name" value="Zn_clus"/>
    <property type="match status" value="1"/>
</dbReference>
<evidence type="ECO:0000256" key="4">
    <source>
        <dbReference type="ARBA" id="ARBA00023242"/>
    </source>
</evidence>
<evidence type="ECO:0000313" key="8">
    <source>
        <dbReference type="Proteomes" id="UP001203852"/>
    </source>
</evidence>
<proteinExistence type="predicted"/>
<keyword evidence="4" id="KW-0539">Nucleus</keyword>
<dbReference type="Pfam" id="PF11905">
    <property type="entry name" value="DUF3425"/>
    <property type="match status" value="1"/>
</dbReference>
<reference evidence="7" key="1">
    <citation type="journal article" date="2022" name="bioRxiv">
        <title>Deciphering the potential niche of two novel black yeast fungi from a biological soil crust based on their genomes, phenotypes, and melanin regulation.</title>
        <authorList>
            <consortium name="DOE Joint Genome Institute"/>
            <person name="Carr E.C."/>
            <person name="Barton Q."/>
            <person name="Grambo S."/>
            <person name="Sullivan M."/>
            <person name="Renfro C.M."/>
            <person name="Kuo A."/>
            <person name="Pangilinan J."/>
            <person name="Lipzen A."/>
            <person name="Keymanesh K."/>
            <person name="Savage E."/>
            <person name="Barry K."/>
            <person name="Grigoriev I.V."/>
            <person name="Riekhof W.R."/>
            <person name="Harris S.S."/>
        </authorList>
    </citation>
    <scope>NUCLEOTIDE SEQUENCE</scope>
    <source>
        <strain evidence="7">JF 03-4F</strain>
    </source>
</reference>
<feature type="domain" description="Zn(2)-C6 fungal-type" evidence="6">
    <location>
        <begin position="38"/>
        <end position="67"/>
    </location>
</feature>
<dbReference type="PROSITE" id="PS00463">
    <property type="entry name" value="ZN2_CY6_FUNGAL_1"/>
    <property type="match status" value="1"/>
</dbReference>
<dbReference type="Gene3D" id="4.10.240.10">
    <property type="entry name" value="Zn(2)-C6 fungal-type DNA-binding domain"/>
    <property type="match status" value="1"/>
</dbReference>
<dbReference type="InterPro" id="IPR021833">
    <property type="entry name" value="DUF3425"/>
</dbReference>
<accession>A0AAN6E6A0</accession>
<feature type="region of interest" description="Disordered" evidence="5">
    <location>
        <begin position="1"/>
        <end position="32"/>
    </location>
</feature>
<dbReference type="PANTHER" id="PTHR37012">
    <property type="entry name" value="B-ZIP TRANSCRIPTION FACTOR (EUROFUNG)-RELATED"/>
    <property type="match status" value="1"/>
</dbReference>
<dbReference type="SUPFAM" id="SSF57701">
    <property type="entry name" value="Zn2/Cys6 DNA-binding domain"/>
    <property type="match status" value="1"/>
</dbReference>
<dbReference type="InterPro" id="IPR036864">
    <property type="entry name" value="Zn2-C6_fun-type_DNA-bd_sf"/>
</dbReference>
<dbReference type="AlphaFoldDB" id="A0AAN6E6A0"/>
<evidence type="ECO:0000256" key="2">
    <source>
        <dbReference type="ARBA" id="ARBA00023125"/>
    </source>
</evidence>
<sequence length="447" mass="50817">MPMEARAQPPTTKTLLAPKPCSAPTTTTRPTRKRISHACDRCRHLRAKCSGEDECSRCVKDGLSCYYGDRDREKNKKALGQALHRIKTLEKDNEELVDIVRSLATTSKASWQVRDYAINVLAEKSQDGIHQQQQKAQVLQPSGISPSSSHLDLRKNFRIRYAERNYPVRAPNLSPYSHLSLSDAVPCARYPIDVQAQQMDNFRLPEHYVQPLLSYEGESPMATAYISFRDSARQRLLSGESQDSIFGTEKVEVDLFFRAREVSDPHTPSTWASEYFRALHDIDTFVCLAGIFNFDRFMRWTIAPSAETYASIPPGQRPTPCQRLVPHHPASDLPVLPELRDGLIYDLRDYILASQSFGTTVNWHKGLETAVDINPTSGKMTLSATFVEHVWDLENWSFSGGFAAVFPELRRRYRILPCVSLPVTVVRVDDLLHKRETVLRNLQRQKS</sequence>
<keyword evidence="1" id="KW-0805">Transcription regulation</keyword>
<dbReference type="GO" id="GO:0008270">
    <property type="term" value="F:zinc ion binding"/>
    <property type="evidence" value="ECO:0007669"/>
    <property type="project" value="InterPro"/>
</dbReference>
<keyword evidence="3" id="KW-0804">Transcription</keyword>
<keyword evidence="2" id="KW-0238">DNA-binding</keyword>
<name>A0AAN6E6A0_9EURO</name>
<dbReference type="PANTHER" id="PTHR37012:SF2">
    <property type="entry name" value="BZIP DOMAIN-CONTAINING PROTEIN-RELATED"/>
    <property type="match status" value="1"/>
</dbReference>
<organism evidence="7 8">
    <name type="scientific">Exophiala viscosa</name>
    <dbReference type="NCBI Taxonomy" id="2486360"/>
    <lineage>
        <taxon>Eukaryota</taxon>
        <taxon>Fungi</taxon>
        <taxon>Dikarya</taxon>
        <taxon>Ascomycota</taxon>
        <taxon>Pezizomycotina</taxon>
        <taxon>Eurotiomycetes</taxon>
        <taxon>Chaetothyriomycetidae</taxon>
        <taxon>Chaetothyriales</taxon>
        <taxon>Herpotrichiellaceae</taxon>
        <taxon>Exophiala</taxon>
    </lineage>
</organism>
<evidence type="ECO:0000256" key="5">
    <source>
        <dbReference type="SAM" id="MobiDB-lite"/>
    </source>
</evidence>
<comment type="caution">
    <text evidence="7">The sequence shown here is derived from an EMBL/GenBank/DDBJ whole genome shotgun (WGS) entry which is preliminary data.</text>
</comment>
<evidence type="ECO:0000259" key="6">
    <source>
        <dbReference type="PROSITE" id="PS50048"/>
    </source>
</evidence>
<protein>
    <recommendedName>
        <fullName evidence="6">Zn(2)-C6 fungal-type domain-containing protein</fullName>
    </recommendedName>
</protein>
<dbReference type="InterPro" id="IPR001138">
    <property type="entry name" value="Zn2Cys6_DnaBD"/>
</dbReference>
<feature type="compositionally biased region" description="Low complexity" evidence="5">
    <location>
        <begin position="9"/>
        <end position="29"/>
    </location>
</feature>
<dbReference type="GO" id="GO:0000981">
    <property type="term" value="F:DNA-binding transcription factor activity, RNA polymerase II-specific"/>
    <property type="evidence" value="ECO:0007669"/>
    <property type="project" value="InterPro"/>
</dbReference>
<dbReference type="EMBL" id="MU404350">
    <property type="protein sequence ID" value="KAI1617628.1"/>
    <property type="molecule type" value="Genomic_DNA"/>
</dbReference>
<gene>
    <name evidence="7" type="ORF">EDD36DRAFT_7958</name>
</gene>
<dbReference type="SMART" id="SM00066">
    <property type="entry name" value="GAL4"/>
    <property type="match status" value="1"/>
</dbReference>
<keyword evidence="8" id="KW-1185">Reference proteome</keyword>
<evidence type="ECO:0000313" key="7">
    <source>
        <dbReference type="EMBL" id="KAI1617628.1"/>
    </source>
</evidence>